<name>A0AA51N9Y9_9BACT</name>
<dbReference type="InterPro" id="IPR013708">
    <property type="entry name" value="Shikimate_DH-bd_N"/>
</dbReference>
<protein>
    <submittedName>
        <fullName evidence="5">Shikimate dehydrogenase</fullName>
    </submittedName>
</protein>
<keyword evidence="6" id="KW-1185">Reference proteome</keyword>
<accession>A0AA51N9Y9</accession>
<feature type="domain" description="Shikimate dehydrogenase substrate binding N-terminal" evidence="4">
    <location>
        <begin position="20"/>
        <end position="94"/>
    </location>
</feature>
<keyword evidence="3" id="KW-0057">Aromatic amino acid biosynthesis</keyword>
<dbReference type="SUPFAM" id="SSF53223">
    <property type="entry name" value="Aminoacid dehydrogenase-like, N-terminal domain"/>
    <property type="match status" value="1"/>
</dbReference>
<evidence type="ECO:0000256" key="2">
    <source>
        <dbReference type="ARBA" id="ARBA00023002"/>
    </source>
</evidence>
<dbReference type="InterPro" id="IPR046346">
    <property type="entry name" value="Aminoacid_DH-like_N_sf"/>
</dbReference>
<dbReference type="Gene3D" id="3.40.50.720">
    <property type="entry name" value="NAD(P)-binding Rossmann-like Domain"/>
    <property type="match status" value="1"/>
</dbReference>
<dbReference type="Pfam" id="PF08501">
    <property type="entry name" value="Shikimate_dh_N"/>
    <property type="match status" value="1"/>
</dbReference>
<sequence>MKVSINPTTQFVFSTSGSANSIEKHNTALQKLGLNLVYFTFPYNIEAEEYAELLRSPISRGGAVTGKDGLKSNIIPYLDEVEENAKKTLAVNTVVNKKGKLHGYNTDAIGLISALENALKSSSHSIKTAVIYGNGGVSGVAYHVLKELGLKVMLTGRNAEKVKAKKGDLGITDEDFSGPYDLVVDATPISSSPHFMEARGFPELLDGCKMIFSHNMPEKDNQFNYLKSYCEKNNIEFIPGSAMYKAQLIRQYQLFIGNISEEKIIESWDL</sequence>
<dbReference type="GO" id="GO:0009073">
    <property type="term" value="P:aromatic amino acid family biosynthetic process"/>
    <property type="evidence" value="ECO:0007669"/>
    <property type="project" value="UniProtKB-KW"/>
</dbReference>
<dbReference type="Proteomes" id="UP001230496">
    <property type="component" value="Chromosome"/>
</dbReference>
<dbReference type="Gene3D" id="3.40.50.10860">
    <property type="entry name" value="Leucine Dehydrogenase, chain A, domain 1"/>
    <property type="match status" value="1"/>
</dbReference>
<dbReference type="InterPro" id="IPR022893">
    <property type="entry name" value="Shikimate_DH_fam"/>
</dbReference>
<organism evidence="5 6">
    <name type="scientific">Marivirga salinarum</name>
    <dbReference type="NCBI Taxonomy" id="3059078"/>
    <lineage>
        <taxon>Bacteria</taxon>
        <taxon>Pseudomonadati</taxon>
        <taxon>Bacteroidota</taxon>
        <taxon>Cytophagia</taxon>
        <taxon>Cytophagales</taxon>
        <taxon>Marivirgaceae</taxon>
        <taxon>Marivirga</taxon>
    </lineage>
</organism>
<evidence type="ECO:0000313" key="5">
    <source>
        <dbReference type="EMBL" id="WMN11556.1"/>
    </source>
</evidence>
<proteinExistence type="predicted"/>
<dbReference type="SUPFAM" id="SSF51735">
    <property type="entry name" value="NAD(P)-binding Rossmann-fold domains"/>
    <property type="match status" value="1"/>
</dbReference>
<dbReference type="InterPro" id="IPR036291">
    <property type="entry name" value="NAD(P)-bd_dom_sf"/>
</dbReference>
<reference evidence="5 6" key="1">
    <citation type="submission" date="2023-08" db="EMBL/GenBank/DDBJ databases">
        <title>Comparative genomics and taxonomic characterization of three novel marine species of genus Marivirga.</title>
        <authorList>
            <person name="Muhammad N."/>
            <person name="Kim S.-G."/>
        </authorList>
    </citation>
    <scope>NUCLEOTIDE SEQUENCE [LARGE SCALE GENOMIC DNA]</scope>
    <source>
        <strain evidence="5 6">BDSF4-3</strain>
    </source>
</reference>
<dbReference type="PANTHER" id="PTHR21089">
    <property type="entry name" value="SHIKIMATE DEHYDROGENASE"/>
    <property type="match status" value="1"/>
</dbReference>
<evidence type="ECO:0000256" key="3">
    <source>
        <dbReference type="ARBA" id="ARBA00023141"/>
    </source>
</evidence>
<gene>
    <name evidence="5" type="ORF">QYS49_38845</name>
</gene>
<evidence type="ECO:0000256" key="1">
    <source>
        <dbReference type="ARBA" id="ARBA00004871"/>
    </source>
</evidence>
<dbReference type="GO" id="GO:0004764">
    <property type="term" value="F:shikimate 3-dehydrogenase (NADP+) activity"/>
    <property type="evidence" value="ECO:0007669"/>
    <property type="project" value="InterPro"/>
</dbReference>
<dbReference type="GO" id="GO:0019632">
    <property type="term" value="P:shikimate metabolic process"/>
    <property type="evidence" value="ECO:0007669"/>
    <property type="project" value="TreeGrafter"/>
</dbReference>
<dbReference type="AlphaFoldDB" id="A0AA51N9Y9"/>
<dbReference type="PANTHER" id="PTHR21089:SF1">
    <property type="entry name" value="BIFUNCTIONAL 3-DEHYDROQUINATE DEHYDRATASE_SHIKIMATE DEHYDROGENASE, CHLOROPLASTIC"/>
    <property type="match status" value="1"/>
</dbReference>
<keyword evidence="3" id="KW-0028">Amino-acid biosynthesis</keyword>
<keyword evidence="2" id="KW-0560">Oxidoreductase</keyword>
<dbReference type="RefSeq" id="WP_308348932.1">
    <property type="nucleotide sequence ID" value="NZ_CP129971.1"/>
</dbReference>
<dbReference type="EMBL" id="CP129971">
    <property type="protein sequence ID" value="WMN11556.1"/>
    <property type="molecule type" value="Genomic_DNA"/>
</dbReference>
<evidence type="ECO:0000313" key="6">
    <source>
        <dbReference type="Proteomes" id="UP001230496"/>
    </source>
</evidence>
<comment type="pathway">
    <text evidence="1">Metabolic intermediate biosynthesis; chorismate biosynthesis; chorismate from D-erythrose 4-phosphate and phosphoenolpyruvate: step 4/7.</text>
</comment>
<dbReference type="KEGG" id="msaa:QYS49_38845"/>
<dbReference type="GO" id="GO:0009423">
    <property type="term" value="P:chorismate biosynthetic process"/>
    <property type="evidence" value="ECO:0007669"/>
    <property type="project" value="TreeGrafter"/>
</dbReference>
<evidence type="ECO:0000259" key="4">
    <source>
        <dbReference type="Pfam" id="PF08501"/>
    </source>
</evidence>